<dbReference type="SUPFAM" id="SSF88946">
    <property type="entry name" value="Sigma2 domain of RNA polymerase sigma factors"/>
    <property type="match status" value="1"/>
</dbReference>
<keyword evidence="2" id="KW-0805">Transcription regulation</keyword>
<dbReference type="EMBL" id="LJVA01000045">
    <property type="protein sequence ID" value="KPL09981.1"/>
    <property type="molecule type" value="Genomic_DNA"/>
</dbReference>
<feature type="domain" description="RNA polymerase sigma factor 70 region 4 type 2" evidence="6">
    <location>
        <begin position="128"/>
        <end position="180"/>
    </location>
</feature>
<dbReference type="InterPro" id="IPR014284">
    <property type="entry name" value="RNA_pol_sigma-70_dom"/>
</dbReference>
<evidence type="ECO:0000256" key="1">
    <source>
        <dbReference type="ARBA" id="ARBA00010641"/>
    </source>
</evidence>
<dbReference type="Gene3D" id="1.10.10.10">
    <property type="entry name" value="Winged helix-like DNA-binding domain superfamily/Winged helix DNA-binding domain"/>
    <property type="match status" value="1"/>
</dbReference>
<dbReference type="InterPro" id="IPR013325">
    <property type="entry name" value="RNA_pol_sigma_r2"/>
</dbReference>
<organism evidence="7 8">
    <name type="scientific">candidate division TA06 bacterium SM1_40</name>
    <dbReference type="NCBI Taxonomy" id="1703773"/>
    <lineage>
        <taxon>Bacteria</taxon>
        <taxon>Bacteria division TA06</taxon>
    </lineage>
</organism>
<dbReference type="Pfam" id="PF04542">
    <property type="entry name" value="Sigma70_r2"/>
    <property type="match status" value="1"/>
</dbReference>
<proteinExistence type="inferred from homology"/>
<dbReference type="AlphaFoldDB" id="A0A0S8JMG4"/>
<dbReference type="InterPro" id="IPR036388">
    <property type="entry name" value="WH-like_DNA-bd_sf"/>
</dbReference>
<comment type="caution">
    <text evidence="7">The sequence shown here is derived from an EMBL/GenBank/DDBJ whole genome shotgun (WGS) entry which is preliminary data.</text>
</comment>
<dbReference type="InterPro" id="IPR039425">
    <property type="entry name" value="RNA_pol_sigma-70-like"/>
</dbReference>
<dbReference type="NCBIfam" id="TIGR02937">
    <property type="entry name" value="sigma70-ECF"/>
    <property type="match status" value="1"/>
</dbReference>
<dbReference type="PANTHER" id="PTHR43133:SF51">
    <property type="entry name" value="RNA POLYMERASE SIGMA FACTOR"/>
    <property type="match status" value="1"/>
</dbReference>
<evidence type="ECO:0000313" key="8">
    <source>
        <dbReference type="Proteomes" id="UP000051035"/>
    </source>
</evidence>
<dbReference type="InterPro" id="IPR007627">
    <property type="entry name" value="RNA_pol_sigma70_r2"/>
</dbReference>
<accession>A0A0S8JMG4</accession>
<name>A0A0S8JMG4_UNCT6</name>
<evidence type="ECO:0000256" key="4">
    <source>
        <dbReference type="ARBA" id="ARBA00023163"/>
    </source>
</evidence>
<keyword evidence="4" id="KW-0804">Transcription</keyword>
<dbReference type="CDD" id="cd06171">
    <property type="entry name" value="Sigma70_r4"/>
    <property type="match status" value="1"/>
</dbReference>
<keyword evidence="3" id="KW-0731">Sigma factor</keyword>
<reference evidence="7 8" key="1">
    <citation type="journal article" date="2015" name="Microbiome">
        <title>Genomic resolution of linkages in carbon, nitrogen, and sulfur cycling among widespread estuary sediment bacteria.</title>
        <authorList>
            <person name="Baker B.J."/>
            <person name="Lazar C.S."/>
            <person name="Teske A.P."/>
            <person name="Dick G.J."/>
        </authorList>
    </citation>
    <scope>NUCLEOTIDE SEQUENCE [LARGE SCALE GENOMIC DNA]</scope>
    <source>
        <strain evidence="7">SM1_40</strain>
    </source>
</reference>
<dbReference type="Pfam" id="PF08281">
    <property type="entry name" value="Sigma70_r4_2"/>
    <property type="match status" value="1"/>
</dbReference>
<evidence type="ECO:0000259" key="5">
    <source>
        <dbReference type="Pfam" id="PF04542"/>
    </source>
</evidence>
<comment type="similarity">
    <text evidence="1">Belongs to the sigma-70 factor family. ECF subfamily.</text>
</comment>
<evidence type="ECO:0000256" key="2">
    <source>
        <dbReference type="ARBA" id="ARBA00023015"/>
    </source>
</evidence>
<dbReference type="GO" id="GO:0006352">
    <property type="term" value="P:DNA-templated transcription initiation"/>
    <property type="evidence" value="ECO:0007669"/>
    <property type="project" value="InterPro"/>
</dbReference>
<dbReference type="GO" id="GO:0016987">
    <property type="term" value="F:sigma factor activity"/>
    <property type="evidence" value="ECO:0007669"/>
    <property type="project" value="UniProtKB-KW"/>
</dbReference>
<evidence type="ECO:0000256" key="3">
    <source>
        <dbReference type="ARBA" id="ARBA00023082"/>
    </source>
</evidence>
<dbReference type="InterPro" id="IPR013324">
    <property type="entry name" value="RNA_pol_sigma_r3/r4-like"/>
</dbReference>
<evidence type="ECO:0008006" key="9">
    <source>
        <dbReference type="Google" id="ProtNLM"/>
    </source>
</evidence>
<dbReference type="SUPFAM" id="SSF88659">
    <property type="entry name" value="Sigma3 and sigma4 domains of RNA polymerase sigma factors"/>
    <property type="match status" value="1"/>
</dbReference>
<dbReference type="Proteomes" id="UP000051035">
    <property type="component" value="Unassembled WGS sequence"/>
</dbReference>
<dbReference type="Gene3D" id="1.10.1740.10">
    <property type="match status" value="1"/>
</dbReference>
<protein>
    <recommendedName>
        <fullName evidence="9">RNA polymerase subunit sigma-24</fullName>
    </recommendedName>
</protein>
<feature type="domain" description="RNA polymerase sigma-70 region 2" evidence="5">
    <location>
        <begin position="24"/>
        <end position="91"/>
    </location>
</feature>
<gene>
    <name evidence="7" type="ORF">AMJ71_04885</name>
</gene>
<dbReference type="PANTHER" id="PTHR43133">
    <property type="entry name" value="RNA POLYMERASE ECF-TYPE SIGMA FACTO"/>
    <property type="match status" value="1"/>
</dbReference>
<dbReference type="InterPro" id="IPR013249">
    <property type="entry name" value="RNA_pol_sigma70_r4_t2"/>
</dbReference>
<dbReference type="GO" id="GO:0003677">
    <property type="term" value="F:DNA binding"/>
    <property type="evidence" value="ECO:0007669"/>
    <property type="project" value="InterPro"/>
</dbReference>
<sequence>MEQTDAELVNAARGGDEQAIRDLLGRYRTAVFNLAFRILRNEEDATDAAQETFIRVFRALDRFDESQRFKPWILRIASNYCIDQIRKRDWRTVSFDTPIETEDGTLEMELAGPGPQPDEVLERKEQRMVIEQAIDSLPPDYRMAIVLRHTEGLSYEEIADVLGVPLGTVKARIHRARSALQKKLAPFLESHL</sequence>
<evidence type="ECO:0000313" key="7">
    <source>
        <dbReference type="EMBL" id="KPL09981.1"/>
    </source>
</evidence>
<evidence type="ECO:0000259" key="6">
    <source>
        <dbReference type="Pfam" id="PF08281"/>
    </source>
</evidence>